<protein>
    <submittedName>
        <fullName evidence="1">Uncharacterized protein</fullName>
    </submittedName>
</protein>
<reference evidence="1" key="1">
    <citation type="submission" date="2023-10" db="EMBL/GenBank/DDBJ databases">
        <title>Genome assembly of Pristionchus species.</title>
        <authorList>
            <person name="Yoshida K."/>
            <person name="Sommer R.J."/>
        </authorList>
    </citation>
    <scope>NUCLEOTIDE SEQUENCE</scope>
    <source>
        <strain evidence="1">RS5133</strain>
    </source>
</reference>
<gene>
    <name evidence="1" type="ORF">PFISCL1PPCAC_3862</name>
</gene>
<keyword evidence="2" id="KW-1185">Reference proteome</keyword>
<dbReference type="AlphaFoldDB" id="A0AAV5V268"/>
<accession>A0AAV5V268</accession>
<sequence>IPHIKLINMPLSNRLTESFNLIPNYRKSIVLYSCYEPSVVPTWSYQCNYSHTRLLCDWLSSKTTSTTIENCNVSCSFQDLLCDLMQSSSEEINYTLNMRDNIVNRHKTSGSARSFLIRYEKVIPFPENIWRFKHLEIDTNVLH</sequence>
<feature type="non-terminal residue" evidence="1">
    <location>
        <position position="143"/>
    </location>
</feature>
<organism evidence="1 2">
    <name type="scientific">Pristionchus fissidentatus</name>
    <dbReference type="NCBI Taxonomy" id="1538716"/>
    <lineage>
        <taxon>Eukaryota</taxon>
        <taxon>Metazoa</taxon>
        <taxon>Ecdysozoa</taxon>
        <taxon>Nematoda</taxon>
        <taxon>Chromadorea</taxon>
        <taxon>Rhabditida</taxon>
        <taxon>Rhabditina</taxon>
        <taxon>Diplogasteromorpha</taxon>
        <taxon>Diplogasteroidea</taxon>
        <taxon>Neodiplogasteridae</taxon>
        <taxon>Pristionchus</taxon>
    </lineage>
</organism>
<feature type="non-terminal residue" evidence="1">
    <location>
        <position position="1"/>
    </location>
</feature>
<comment type="caution">
    <text evidence="1">The sequence shown here is derived from an EMBL/GenBank/DDBJ whole genome shotgun (WGS) entry which is preliminary data.</text>
</comment>
<dbReference type="Proteomes" id="UP001432322">
    <property type="component" value="Unassembled WGS sequence"/>
</dbReference>
<dbReference type="EMBL" id="BTSY01000001">
    <property type="protein sequence ID" value="GMT12565.1"/>
    <property type="molecule type" value="Genomic_DNA"/>
</dbReference>
<name>A0AAV5V268_9BILA</name>
<evidence type="ECO:0000313" key="1">
    <source>
        <dbReference type="EMBL" id="GMT12565.1"/>
    </source>
</evidence>
<proteinExistence type="predicted"/>
<evidence type="ECO:0000313" key="2">
    <source>
        <dbReference type="Proteomes" id="UP001432322"/>
    </source>
</evidence>